<name>A0A1H8A9M5_9SPHI</name>
<dbReference type="RefSeq" id="WP_091206892.1">
    <property type="nucleotide sequence ID" value="NZ_FOCL01000001.1"/>
</dbReference>
<accession>A0A1H8A9M5</accession>
<dbReference type="AlphaFoldDB" id="A0A1H8A9M5"/>
<dbReference type="OrthoDB" id="799122at2"/>
<dbReference type="EMBL" id="FOCL01000001">
    <property type="protein sequence ID" value="SEM66499.1"/>
    <property type="molecule type" value="Genomic_DNA"/>
</dbReference>
<dbReference type="STRING" id="551995.SAMN05192574_101391"/>
<sequence>MITEAQYIAYFTGLAQKHNQIRHGVDGRTAFFFIPVDMDLKEIDNAIRATKATPMMALDSMNGTFSDNNGTQSHLQTISGQFTILDKADPREQEDIRGVQDKCLAIGLQVCARMHNELKGNPANPNLAGGARFVIHNVQYDPVGPMAGNHYGYTFRYTITCPFGFTVDSGNWLDK</sequence>
<evidence type="ECO:0000313" key="2">
    <source>
        <dbReference type="Proteomes" id="UP000198942"/>
    </source>
</evidence>
<dbReference type="Proteomes" id="UP000198942">
    <property type="component" value="Unassembled WGS sequence"/>
</dbReference>
<organism evidence="1 2">
    <name type="scientific">Mucilaginibacter gossypiicola</name>
    <dbReference type="NCBI Taxonomy" id="551995"/>
    <lineage>
        <taxon>Bacteria</taxon>
        <taxon>Pseudomonadati</taxon>
        <taxon>Bacteroidota</taxon>
        <taxon>Sphingobacteriia</taxon>
        <taxon>Sphingobacteriales</taxon>
        <taxon>Sphingobacteriaceae</taxon>
        <taxon>Mucilaginibacter</taxon>
    </lineage>
</organism>
<proteinExistence type="predicted"/>
<evidence type="ECO:0000313" key="1">
    <source>
        <dbReference type="EMBL" id="SEM66499.1"/>
    </source>
</evidence>
<gene>
    <name evidence="1" type="ORF">SAMN05192574_101391</name>
</gene>
<keyword evidence="2" id="KW-1185">Reference proteome</keyword>
<reference evidence="2" key="1">
    <citation type="submission" date="2016-10" db="EMBL/GenBank/DDBJ databases">
        <authorList>
            <person name="Varghese N."/>
            <person name="Submissions S."/>
        </authorList>
    </citation>
    <scope>NUCLEOTIDE SEQUENCE [LARGE SCALE GENOMIC DNA]</scope>
    <source>
        <strain evidence="2">Gh-48</strain>
    </source>
</reference>
<protein>
    <submittedName>
        <fullName evidence="1">Uncharacterized protein</fullName>
    </submittedName>
</protein>